<evidence type="ECO:0000313" key="2">
    <source>
        <dbReference type="Proteomes" id="UP000013963"/>
    </source>
</evidence>
<accession>R4UFA7</accession>
<sequence>MKILLVGAQGRLGKHLTTELAKENITVLPFNGDAKNLNMLKEQANGVDVIVSTVGANSVEDFVVIAENIISVAKINHQRVVWSGGAASLLTKDNTRLVDTPENAFPEAMRGWIPAVFGHAKVLELFKNSDIVWSYMSPALDFQDVNPRGNYLAAASDKALYNASGVSFASYTNGAKALAAEIINSQFIHHRFTIIEEF</sequence>
<dbReference type="Gene3D" id="3.40.50.720">
    <property type="entry name" value="NAD(P)-binding Rossmann-like Domain"/>
    <property type="match status" value="1"/>
</dbReference>
<keyword evidence="2" id="KW-1185">Reference proteome</keyword>
<proteinExistence type="predicted"/>
<dbReference type="PANTHER" id="PTHR43355">
    <property type="entry name" value="FLAVIN REDUCTASE (NADPH)"/>
    <property type="match status" value="1"/>
</dbReference>
<dbReference type="PANTHER" id="PTHR43355:SF2">
    <property type="entry name" value="FLAVIN REDUCTASE (NADPH)"/>
    <property type="match status" value="1"/>
</dbReference>
<dbReference type="AlphaFoldDB" id="R4UFA7"/>
<dbReference type="InterPro" id="IPR051606">
    <property type="entry name" value="Polyketide_Oxido-like"/>
</dbReference>
<gene>
    <name evidence="1" type="ORF">SSYRP_v1c10020</name>
</gene>
<dbReference type="InterPro" id="IPR036291">
    <property type="entry name" value="NAD(P)-bd_dom_sf"/>
</dbReference>
<protein>
    <submittedName>
        <fullName evidence="1">Putative NADH-flavin reductase</fullName>
    </submittedName>
</protein>
<dbReference type="OrthoDB" id="9785372at2"/>
<name>R4UFA7_9MOLU</name>
<dbReference type="HOGENOM" id="CLU_1377378_0_0_14"/>
<dbReference type="SUPFAM" id="SSF51735">
    <property type="entry name" value="NAD(P)-binding Rossmann-fold domains"/>
    <property type="match status" value="1"/>
</dbReference>
<dbReference type="KEGG" id="ssyr:SSYRP_v1c10020"/>
<dbReference type="RefSeq" id="WP_016341227.1">
    <property type="nucleotide sequence ID" value="NC_021284.1"/>
</dbReference>
<dbReference type="STRING" id="1276229.SSYRP_v1c10020"/>
<dbReference type="EMBL" id="CP005078">
    <property type="protein sequence ID" value="AGM26589.1"/>
    <property type="molecule type" value="Genomic_DNA"/>
</dbReference>
<dbReference type="Proteomes" id="UP000013963">
    <property type="component" value="Chromosome"/>
</dbReference>
<dbReference type="eggNOG" id="COG2910">
    <property type="taxonomic scope" value="Bacteria"/>
</dbReference>
<dbReference type="PATRIC" id="fig|1276229.3.peg.993"/>
<evidence type="ECO:0000313" key="1">
    <source>
        <dbReference type="EMBL" id="AGM26589.1"/>
    </source>
</evidence>
<dbReference type="GO" id="GO:0016646">
    <property type="term" value="F:oxidoreductase activity, acting on the CH-NH group of donors, NAD or NADP as acceptor"/>
    <property type="evidence" value="ECO:0007669"/>
    <property type="project" value="TreeGrafter"/>
</dbReference>
<reference evidence="1 2" key="1">
    <citation type="journal article" date="2013" name="Genome Biol. Evol.">
        <title>Complete genomes of two dipteran-associated spiroplasmas provided insights into the origin, dynamics, and impacts of viral invasion in spiroplasma.</title>
        <authorList>
            <person name="Ku C."/>
            <person name="Lo W.S."/>
            <person name="Chen L.L."/>
            <person name="Kuo C.H."/>
        </authorList>
    </citation>
    <scope>NUCLEOTIDE SEQUENCE [LARGE SCALE GENOMIC DNA]</scope>
    <source>
        <strain evidence="1">EA-1</strain>
    </source>
</reference>
<organism evidence="1 2">
    <name type="scientific">Spiroplasma syrphidicola EA-1</name>
    <dbReference type="NCBI Taxonomy" id="1276229"/>
    <lineage>
        <taxon>Bacteria</taxon>
        <taxon>Bacillati</taxon>
        <taxon>Mycoplasmatota</taxon>
        <taxon>Mollicutes</taxon>
        <taxon>Entomoplasmatales</taxon>
        <taxon>Spiroplasmataceae</taxon>
        <taxon>Spiroplasma</taxon>
    </lineage>
</organism>